<evidence type="ECO:0000256" key="2">
    <source>
        <dbReference type="SAM" id="MobiDB-lite"/>
    </source>
</evidence>
<dbReference type="InterPro" id="IPR015421">
    <property type="entry name" value="PyrdxlP-dep_Trfase_major"/>
</dbReference>
<dbReference type="AlphaFoldDB" id="A0A8S1J6A0"/>
<dbReference type="Proteomes" id="UP000708148">
    <property type="component" value="Unassembled WGS sequence"/>
</dbReference>
<dbReference type="GO" id="GO:0030151">
    <property type="term" value="F:molybdenum ion binding"/>
    <property type="evidence" value="ECO:0007669"/>
    <property type="project" value="InterPro"/>
</dbReference>
<sequence>MPPNLTKHPADFVALSFYKIFGYPTGLGALVARKCALKVLKHGYFGGGTLEAVAAESTFVKRRPGGAAWEHGTPNFIAIASLKHGFKRLASLGGFPAIHLHTTSLATWLSQKLVELKHANNKPVCRLYGASKPKMGPIVAFNLLHDDGSWVGYREVERLARLNNIYIRTGCFCNPGACSKALGLTFQSIIGNYEAGHICGDDFDLVDGVPTGVVRVSIGYSTSFEEVYRFLTFITTYFVHSEAEIGAAGPCQNECTKHFVDRAPNTAEAQQSEGVAPFVEWRPTPTLLQAATELAGDGCPRQRLNARGDGCPSSPEEASIVNSPSIEALRQAAHAQSGANGESTSAVRPCSRGRLEQLFLYPVKSCGAQQVQSWPVGPGGLLFDRHWALVDGRGRLMTLRSHARMVLIRPQVDLTARTLTLRSREQGVPPICVSIDEELPATTTRRGEHLHDSSRCETEASSSTSAEERRAGPLCIRLCGKSVLCNEQWGVSVEHEELRSWLRRALSVDCTLVRLHQPEAEQAVEQADHTRSADGLYPACAHGAEAAAESVDNGSAAAVPEAHGGRGRRRSPGGRSGFANEDGMLLVSTASLDDLSSRLST</sequence>
<dbReference type="PANTHER" id="PTHR14237">
    <property type="entry name" value="MOLYBDOPTERIN COFACTOR SULFURASE MOSC"/>
    <property type="match status" value="1"/>
</dbReference>
<dbReference type="InterPro" id="IPR015422">
    <property type="entry name" value="PyrdxlP-dep_Trfase_small"/>
</dbReference>
<dbReference type="EMBL" id="CAJHUC010001927">
    <property type="protein sequence ID" value="CAD7702725.1"/>
    <property type="molecule type" value="Genomic_DNA"/>
</dbReference>
<dbReference type="GO" id="GO:0006777">
    <property type="term" value="P:Mo-molybdopterin cofactor biosynthetic process"/>
    <property type="evidence" value="ECO:0007669"/>
    <property type="project" value="UniProtKB-KW"/>
</dbReference>
<dbReference type="Pfam" id="PF00266">
    <property type="entry name" value="Aminotran_5"/>
    <property type="match status" value="1"/>
</dbReference>
<organism evidence="4 5">
    <name type="scientific">Ostreobium quekettii</name>
    <dbReference type="NCBI Taxonomy" id="121088"/>
    <lineage>
        <taxon>Eukaryota</taxon>
        <taxon>Viridiplantae</taxon>
        <taxon>Chlorophyta</taxon>
        <taxon>core chlorophytes</taxon>
        <taxon>Ulvophyceae</taxon>
        <taxon>TCBD clade</taxon>
        <taxon>Bryopsidales</taxon>
        <taxon>Ostreobineae</taxon>
        <taxon>Ostreobiaceae</taxon>
        <taxon>Ostreobium</taxon>
    </lineage>
</organism>
<evidence type="ECO:0000256" key="1">
    <source>
        <dbReference type="ARBA" id="ARBA00023150"/>
    </source>
</evidence>
<dbReference type="InterPro" id="IPR015424">
    <property type="entry name" value="PyrdxlP-dep_Trfase"/>
</dbReference>
<dbReference type="InterPro" id="IPR000192">
    <property type="entry name" value="Aminotrans_V_dom"/>
</dbReference>
<proteinExistence type="predicted"/>
<accession>A0A8S1J6A0</accession>
<evidence type="ECO:0000313" key="5">
    <source>
        <dbReference type="Proteomes" id="UP000708148"/>
    </source>
</evidence>
<dbReference type="PANTHER" id="PTHR14237:SF80">
    <property type="entry name" value="MOLYBDENUM COFACTOR SULFURASE"/>
    <property type="match status" value="1"/>
</dbReference>
<evidence type="ECO:0000313" key="4">
    <source>
        <dbReference type="EMBL" id="CAD7702725.1"/>
    </source>
</evidence>
<keyword evidence="5" id="KW-1185">Reference proteome</keyword>
<feature type="compositionally biased region" description="Basic and acidic residues" evidence="2">
    <location>
        <begin position="445"/>
        <end position="458"/>
    </location>
</feature>
<feature type="domain" description="MOSC" evidence="3">
    <location>
        <begin position="557"/>
        <end position="601"/>
    </location>
</feature>
<feature type="non-terminal residue" evidence="4">
    <location>
        <position position="601"/>
    </location>
</feature>
<feature type="region of interest" description="Disordered" evidence="2">
    <location>
        <begin position="443"/>
        <end position="464"/>
    </location>
</feature>
<evidence type="ECO:0000259" key="3">
    <source>
        <dbReference type="PROSITE" id="PS51340"/>
    </source>
</evidence>
<dbReference type="PROSITE" id="PS51340">
    <property type="entry name" value="MOSC"/>
    <property type="match status" value="1"/>
</dbReference>
<dbReference type="GO" id="GO:0003824">
    <property type="term" value="F:catalytic activity"/>
    <property type="evidence" value="ECO:0007669"/>
    <property type="project" value="InterPro"/>
</dbReference>
<dbReference type="Gene3D" id="3.40.640.10">
    <property type="entry name" value="Type I PLP-dependent aspartate aminotransferase-like (Major domain)"/>
    <property type="match status" value="1"/>
</dbReference>
<name>A0A8S1J6A0_9CHLO</name>
<keyword evidence="1" id="KW-0501">Molybdenum cofactor biosynthesis</keyword>
<dbReference type="InterPro" id="IPR005303">
    <property type="entry name" value="MOCOS_middle"/>
</dbReference>
<protein>
    <recommendedName>
        <fullName evidence="3">MOSC domain-containing protein</fullName>
    </recommendedName>
</protein>
<dbReference type="GO" id="GO:0030170">
    <property type="term" value="F:pyridoxal phosphate binding"/>
    <property type="evidence" value="ECO:0007669"/>
    <property type="project" value="InterPro"/>
</dbReference>
<dbReference type="OrthoDB" id="10264306at2759"/>
<reference evidence="4" key="1">
    <citation type="submission" date="2020-12" db="EMBL/GenBank/DDBJ databases">
        <authorList>
            <person name="Iha C."/>
        </authorList>
    </citation>
    <scope>NUCLEOTIDE SEQUENCE</scope>
</reference>
<dbReference type="SUPFAM" id="SSF53383">
    <property type="entry name" value="PLP-dependent transferases"/>
    <property type="match status" value="1"/>
</dbReference>
<gene>
    <name evidence="4" type="ORF">OSTQU699_LOCUS8082</name>
</gene>
<dbReference type="Gene3D" id="3.90.1150.10">
    <property type="entry name" value="Aspartate Aminotransferase, domain 1"/>
    <property type="match status" value="1"/>
</dbReference>
<comment type="caution">
    <text evidence="4">The sequence shown here is derived from an EMBL/GenBank/DDBJ whole genome shotgun (WGS) entry which is preliminary data.</text>
</comment>
<dbReference type="Pfam" id="PF03476">
    <property type="entry name" value="MOSC_N"/>
    <property type="match status" value="1"/>
</dbReference>
<feature type="region of interest" description="Disordered" evidence="2">
    <location>
        <begin position="550"/>
        <end position="582"/>
    </location>
</feature>
<dbReference type="InterPro" id="IPR005302">
    <property type="entry name" value="MoCF_Sase_C"/>
</dbReference>
<dbReference type="SUPFAM" id="SSF141673">
    <property type="entry name" value="MOSC N-terminal domain-like"/>
    <property type="match status" value="1"/>
</dbReference>